<keyword evidence="4" id="KW-0804">Transcription</keyword>
<dbReference type="SUPFAM" id="SSF88659">
    <property type="entry name" value="Sigma3 and sigma4 domains of RNA polymerase sigma factors"/>
    <property type="match status" value="1"/>
</dbReference>
<dbReference type="GO" id="GO:0016987">
    <property type="term" value="F:sigma factor activity"/>
    <property type="evidence" value="ECO:0007669"/>
    <property type="project" value="UniProtKB-KW"/>
</dbReference>
<dbReference type="InterPro" id="IPR014284">
    <property type="entry name" value="RNA_pol_sigma-70_dom"/>
</dbReference>
<proteinExistence type="inferred from homology"/>
<feature type="domain" description="RNA polymerase sigma factor 70 region 4 type 2" evidence="6">
    <location>
        <begin position="116"/>
        <end position="166"/>
    </location>
</feature>
<keyword evidence="2" id="KW-0805">Transcription regulation</keyword>
<evidence type="ECO:0000259" key="6">
    <source>
        <dbReference type="Pfam" id="PF08281"/>
    </source>
</evidence>
<name>A0A9X2F4H2_9SPHI</name>
<comment type="caution">
    <text evidence="7">The sequence shown here is derived from an EMBL/GenBank/DDBJ whole genome shotgun (WGS) entry which is preliminary data.</text>
</comment>
<comment type="similarity">
    <text evidence="1">Belongs to the sigma-70 factor family. ECF subfamily.</text>
</comment>
<evidence type="ECO:0000313" key="7">
    <source>
        <dbReference type="EMBL" id="MCO4294049.1"/>
    </source>
</evidence>
<sequence length="188" mass="21941">MKPELQKLNKKNIEELFHANYRRLCVMAVRYVDDIEVAKDLVQGLFAHLLYKYEQIQLKTSLEAYAVRSVKHLCITYLRRQKSQKIVYQTDDLPEMTFDPYGLIDDQNQRLEMYAKLHAALKKLPPERCKIFLMSNVEGFSYAEIAEKNGISVNTVKTQIKKAYSTLRAELSVNAIVCLILFFRINDL</sequence>
<dbReference type="GO" id="GO:0003677">
    <property type="term" value="F:DNA binding"/>
    <property type="evidence" value="ECO:0007669"/>
    <property type="project" value="InterPro"/>
</dbReference>
<dbReference type="Gene3D" id="1.10.10.10">
    <property type="entry name" value="Winged helix-like DNA-binding domain superfamily/Winged helix DNA-binding domain"/>
    <property type="match status" value="1"/>
</dbReference>
<evidence type="ECO:0000256" key="4">
    <source>
        <dbReference type="ARBA" id="ARBA00023163"/>
    </source>
</evidence>
<dbReference type="PANTHER" id="PTHR43133">
    <property type="entry name" value="RNA POLYMERASE ECF-TYPE SIGMA FACTO"/>
    <property type="match status" value="1"/>
</dbReference>
<dbReference type="Proteomes" id="UP001155182">
    <property type="component" value="Unassembled WGS sequence"/>
</dbReference>
<dbReference type="CDD" id="cd06171">
    <property type="entry name" value="Sigma70_r4"/>
    <property type="match status" value="1"/>
</dbReference>
<dbReference type="NCBIfam" id="TIGR02937">
    <property type="entry name" value="sigma70-ECF"/>
    <property type="match status" value="1"/>
</dbReference>
<protein>
    <submittedName>
        <fullName evidence="7">Sigma-70 family RNA polymerase sigma factor</fullName>
    </submittedName>
</protein>
<dbReference type="Gene3D" id="1.10.1740.10">
    <property type="match status" value="1"/>
</dbReference>
<reference evidence="7" key="1">
    <citation type="submission" date="2022-06" db="EMBL/GenBank/DDBJ databases">
        <title>Solitalea sp. MAHUQ-68 isolated from rhizospheric soil.</title>
        <authorList>
            <person name="Huq M.A."/>
        </authorList>
    </citation>
    <scope>NUCLEOTIDE SEQUENCE</scope>
    <source>
        <strain evidence="7">MAHUQ-68</strain>
    </source>
</reference>
<dbReference type="InterPro" id="IPR013324">
    <property type="entry name" value="RNA_pol_sigma_r3/r4-like"/>
</dbReference>
<dbReference type="InterPro" id="IPR039425">
    <property type="entry name" value="RNA_pol_sigma-70-like"/>
</dbReference>
<dbReference type="InterPro" id="IPR036388">
    <property type="entry name" value="WH-like_DNA-bd_sf"/>
</dbReference>
<accession>A0A9X2F4H2</accession>
<feature type="domain" description="RNA polymerase sigma-70 region 2" evidence="5">
    <location>
        <begin position="16"/>
        <end position="82"/>
    </location>
</feature>
<evidence type="ECO:0000256" key="1">
    <source>
        <dbReference type="ARBA" id="ARBA00010641"/>
    </source>
</evidence>
<organism evidence="7 8">
    <name type="scientific">Solitalea agri</name>
    <dbReference type="NCBI Taxonomy" id="2953739"/>
    <lineage>
        <taxon>Bacteria</taxon>
        <taxon>Pseudomonadati</taxon>
        <taxon>Bacteroidota</taxon>
        <taxon>Sphingobacteriia</taxon>
        <taxon>Sphingobacteriales</taxon>
        <taxon>Sphingobacteriaceae</taxon>
        <taxon>Solitalea</taxon>
    </lineage>
</organism>
<dbReference type="PANTHER" id="PTHR43133:SF46">
    <property type="entry name" value="RNA POLYMERASE SIGMA-70 FACTOR ECF SUBFAMILY"/>
    <property type="match status" value="1"/>
</dbReference>
<evidence type="ECO:0000256" key="2">
    <source>
        <dbReference type="ARBA" id="ARBA00023015"/>
    </source>
</evidence>
<dbReference type="Pfam" id="PF08281">
    <property type="entry name" value="Sigma70_r4_2"/>
    <property type="match status" value="1"/>
</dbReference>
<gene>
    <name evidence="7" type="ORF">NF867_14375</name>
</gene>
<keyword evidence="8" id="KW-1185">Reference proteome</keyword>
<evidence type="ECO:0000259" key="5">
    <source>
        <dbReference type="Pfam" id="PF04542"/>
    </source>
</evidence>
<dbReference type="RefSeq" id="WP_252588896.1">
    <property type="nucleotide sequence ID" value="NZ_JAMWYS010000052.1"/>
</dbReference>
<dbReference type="EMBL" id="JAMWYS010000052">
    <property type="protein sequence ID" value="MCO4294049.1"/>
    <property type="molecule type" value="Genomic_DNA"/>
</dbReference>
<dbReference type="Pfam" id="PF04542">
    <property type="entry name" value="Sigma70_r2"/>
    <property type="match status" value="1"/>
</dbReference>
<evidence type="ECO:0000313" key="8">
    <source>
        <dbReference type="Proteomes" id="UP001155182"/>
    </source>
</evidence>
<dbReference type="InterPro" id="IPR013325">
    <property type="entry name" value="RNA_pol_sigma_r2"/>
</dbReference>
<dbReference type="AlphaFoldDB" id="A0A9X2F4H2"/>
<evidence type="ECO:0000256" key="3">
    <source>
        <dbReference type="ARBA" id="ARBA00023082"/>
    </source>
</evidence>
<dbReference type="GO" id="GO:0006352">
    <property type="term" value="P:DNA-templated transcription initiation"/>
    <property type="evidence" value="ECO:0007669"/>
    <property type="project" value="InterPro"/>
</dbReference>
<dbReference type="InterPro" id="IPR013249">
    <property type="entry name" value="RNA_pol_sigma70_r4_t2"/>
</dbReference>
<dbReference type="SUPFAM" id="SSF88946">
    <property type="entry name" value="Sigma2 domain of RNA polymerase sigma factors"/>
    <property type="match status" value="1"/>
</dbReference>
<dbReference type="InterPro" id="IPR007627">
    <property type="entry name" value="RNA_pol_sigma70_r2"/>
</dbReference>
<keyword evidence="3" id="KW-0731">Sigma factor</keyword>